<sequence length="66" mass="7014">MDTNQRSAASRLTVTVDGCAPSGSGRDHTMAEGASIFAGVSSPSRRRNAERVYSADARDFLLLLNV</sequence>
<feature type="compositionally biased region" description="Polar residues" evidence="1">
    <location>
        <begin position="1"/>
        <end position="13"/>
    </location>
</feature>
<organism evidence="2 3">
    <name type="scientific">Nonomuraea maheshkhaliensis</name>
    <dbReference type="NCBI Taxonomy" id="419590"/>
    <lineage>
        <taxon>Bacteria</taxon>
        <taxon>Bacillati</taxon>
        <taxon>Actinomycetota</taxon>
        <taxon>Actinomycetes</taxon>
        <taxon>Streptosporangiales</taxon>
        <taxon>Streptosporangiaceae</taxon>
        <taxon>Nonomuraea</taxon>
    </lineage>
</organism>
<reference evidence="2 3" key="1">
    <citation type="journal article" date="2019" name="Int. J. Syst. Evol. Microbiol.">
        <title>The Global Catalogue of Microorganisms (GCM) 10K type strain sequencing project: providing services to taxonomists for standard genome sequencing and annotation.</title>
        <authorList>
            <consortium name="The Broad Institute Genomics Platform"/>
            <consortium name="The Broad Institute Genome Sequencing Center for Infectious Disease"/>
            <person name="Wu L."/>
            <person name="Ma J."/>
        </authorList>
    </citation>
    <scope>NUCLEOTIDE SEQUENCE [LARGE SCALE GENOMIC DNA]</scope>
    <source>
        <strain evidence="2 3">JCM 13929</strain>
    </source>
</reference>
<evidence type="ECO:0000256" key="1">
    <source>
        <dbReference type="SAM" id="MobiDB-lite"/>
    </source>
</evidence>
<evidence type="ECO:0000313" key="2">
    <source>
        <dbReference type="EMBL" id="GAA1646234.1"/>
    </source>
</evidence>
<accession>A0ABN2FGS2</accession>
<proteinExistence type="predicted"/>
<dbReference type="Proteomes" id="UP001500064">
    <property type="component" value="Unassembled WGS sequence"/>
</dbReference>
<comment type="caution">
    <text evidence="2">The sequence shown here is derived from an EMBL/GenBank/DDBJ whole genome shotgun (WGS) entry which is preliminary data.</text>
</comment>
<feature type="region of interest" description="Disordered" evidence="1">
    <location>
        <begin position="1"/>
        <end position="30"/>
    </location>
</feature>
<gene>
    <name evidence="2" type="ORF">GCM10009733_049240</name>
</gene>
<protein>
    <recommendedName>
        <fullName evidence="4">DUF397 domain-containing protein</fullName>
    </recommendedName>
</protein>
<evidence type="ECO:0000313" key="3">
    <source>
        <dbReference type="Proteomes" id="UP001500064"/>
    </source>
</evidence>
<dbReference type="EMBL" id="BAAAMU010000036">
    <property type="protein sequence ID" value="GAA1646234.1"/>
    <property type="molecule type" value="Genomic_DNA"/>
</dbReference>
<keyword evidence="3" id="KW-1185">Reference proteome</keyword>
<name>A0ABN2FGS2_9ACTN</name>
<evidence type="ECO:0008006" key="4">
    <source>
        <dbReference type="Google" id="ProtNLM"/>
    </source>
</evidence>